<sequence>MATTSTIVAIQAGLVATTPINLISRGEAVMTWAQKLMYMDFQRLDIQYQELVSKVKWNLATSSPINRDHECKRMIWLESFDGAGPLVRGGLAYRKVRGS</sequence>
<evidence type="ECO:0000313" key="2">
    <source>
        <dbReference type="Proteomes" id="UP000605986"/>
    </source>
</evidence>
<keyword evidence="2" id="KW-1185">Reference proteome</keyword>
<gene>
    <name evidence="1" type="ORF">F53441_1694</name>
</gene>
<dbReference type="AlphaFoldDB" id="A0A8H4KUS5"/>
<protein>
    <submittedName>
        <fullName evidence="1">Uncharacterized protein</fullName>
    </submittedName>
</protein>
<organism evidence="1 2">
    <name type="scientific">Fusarium austroafricanum</name>
    <dbReference type="NCBI Taxonomy" id="2364996"/>
    <lineage>
        <taxon>Eukaryota</taxon>
        <taxon>Fungi</taxon>
        <taxon>Dikarya</taxon>
        <taxon>Ascomycota</taxon>
        <taxon>Pezizomycotina</taxon>
        <taxon>Sordariomycetes</taxon>
        <taxon>Hypocreomycetidae</taxon>
        <taxon>Hypocreales</taxon>
        <taxon>Nectriaceae</taxon>
        <taxon>Fusarium</taxon>
        <taxon>Fusarium concolor species complex</taxon>
    </lineage>
</organism>
<evidence type="ECO:0000313" key="1">
    <source>
        <dbReference type="EMBL" id="KAF4456079.1"/>
    </source>
</evidence>
<dbReference type="EMBL" id="JAADJG010000069">
    <property type="protein sequence ID" value="KAF4456079.1"/>
    <property type="molecule type" value="Genomic_DNA"/>
</dbReference>
<accession>A0A8H4KUS5</accession>
<proteinExistence type="predicted"/>
<reference evidence="1" key="1">
    <citation type="submission" date="2020-01" db="EMBL/GenBank/DDBJ databases">
        <title>Identification and distribution of gene clusters putatively required for synthesis of sphingolipid metabolism inhibitors in phylogenetically diverse species of the filamentous fungus Fusarium.</title>
        <authorList>
            <person name="Kim H.-S."/>
            <person name="Busman M."/>
            <person name="Brown D.W."/>
            <person name="Divon H."/>
            <person name="Uhlig S."/>
            <person name="Proctor R.H."/>
        </authorList>
    </citation>
    <scope>NUCLEOTIDE SEQUENCE</scope>
    <source>
        <strain evidence="1">NRRL 53441</strain>
    </source>
</reference>
<name>A0A8H4KUS5_9HYPO</name>
<dbReference type="Proteomes" id="UP000605986">
    <property type="component" value="Unassembled WGS sequence"/>
</dbReference>
<comment type="caution">
    <text evidence="1">The sequence shown here is derived from an EMBL/GenBank/DDBJ whole genome shotgun (WGS) entry which is preliminary data.</text>
</comment>